<evidence type="ECO:0000313" key="3">
    <source>
        <dbReference type="Proteomes" id="UP001232992"/>
    </source>
</evidence>
<dbReference type="PANTHER" id="PTHR43796:SF2">
    <property type="entry name" value="CARBOXYNORSPERMIDINE SYNTHASE"/>
    <property type="match status" value="1"/>
</dbReference>
<dbReference type="InterPro" id="IPR005097">
    <property type="entry name" value="Sacchrp_dh_NADP-bd"/>
</dbReference>
<feature type="domain" description="Saccharopine dehydrogenase NADP binding" evidence="1">
    <location>
        <begin position="6"/>
        <end position="123"/>
    </location>
</feature>
<accession>A0ABT7BUL9</accession>
<dbReference type="Gene3D" id="3.30.360.10">
    <property type="entry name" value="Dihydrodipicolinate Reductase, domain 2"/>
    <property type="match status" value="1"/>
</dbReference>
<sequence>MASDRILILGGTGRIGRHIALDLRGRIPAKIMLAGRQTPANEKDLPGEFLPLDLEDMQGLRKAIANSRLVIHCAGPFHYRDARVLQICIDSGVNYLDISDCRTFTQKALNYAETARSAGVTAIINTGVFPGISNGMVRQGADKLDIINTIKLYYGVGGSGGAGLTVMRTTFLGLQHPFPAWIDGKWQTIAPYSDRQLLNKFTDIPAPFDRIGVYWYDVPETFTFAESFPVQTVVTKFGSAPDFYNYLTGTIARYCPTKWLQNSWAIETLSQISYRMTQISDRFSGIGIFMLAELEGEVNGKPSIYRSQFYHENTAIAAGCGTGSIAEWIWTGKLEKPGVWPVERAITGEQFTEMMRSRSHLSRNLTIKQSWH</sequence>
<dbReference type="SUPFAM" id="SSF51735">
    <property type="entry name" value="NAD(P)-binding Rossmann-fold domains"/>
    <property type="match status" value="1"/>
</dbReference>
<comment type="caution">
    <text evidence="2">The sequence shown here is derived from an EMBL/GenBank/DDBJ whole genome shotgun (WGS) entry which is preliminary data.</text>
</comment>
<proteinExistence type="predicted"/>
<dbReference type="EMBL" id="JAQOSQ010000004">
    <property type="protein sequence ID" value="MDJ1182882.1"/>
    <property type="molecule type" value="Genomic_DNA"/>
</dbReference>
<protein>
    <submittedName>
        <fullName evidence="2">Saccharopine dehydrogenase NADP-binding domain-containing protein</fullName>
    </submittedName>
</protein>
<dbReference type="Proteomes" id="UP001232992">
    <property type="component" value="Unassembled WGS sequence"/>
</dbReference>
<evidence type="ECO:0000259" key="1">
    <source>
        <dbReference type="Pfam" id="PF03435"/>
    </source>
</evidence>
<reference evidence="2 3" key="1">
    <citation type="submission" date="2023-01" db="EMBL/GenBank/DDBJ databases">
        <title>Novel diversity within Roseofilum (Cyanobacteria; Desertifilaceae) from marine benthic mats with descriptions of four novel species.</title>
        <authorList>
            <person name="Wang Y."/>
            <person name="Berthold D.E."/>
            <person name="Hu J."/>
            <person name="Lefler F.W."/>
            <person name="Laughinghouse H.D. IV."/>
        </authorList>
    </citation>
    <scope>NUCLEOTIDE SEQUENCE [LARGE SCALE GENOMIC DNA]</scope>
    <source>
        <strain evidence="2 3">BLCC-M143</strain>
    </source>
</reference>
<keyword evidence="3" id="KW-1185">Reference proteome</keyword>
<dbReference type="Gene3D" id="3.40.50.720">
    <property type="entry name" value="NAD(P)-binding Rossmann-like Domain"/>
    <property type="match status" value="1"/>
</dbReference>
<dbReference type="PANTHER" id="PTHR43796">
    <property type="entry name" value="CARBOXYNORSPERMIDINE SYNTHASE"/>
    <property type="match status" value="1"/>
</dbReference>
<dbReference type="RefSeq" id="WP_283757533.1">
    <property type="nucleotide sequence ID" value="NZ_JAQOSQ010000004.1"/>
</dbReference>
<dbReference type="InterPro" id="IPR036291">
    <property type="entry name" value="NAD(P)-bd_dom_sf"/>
</dbReference>
<gene>
    <name evidence="2" type="ORF">PMH09_06695</name>
</gene>
<dbReference type="Pfam" id="PF03435">
    <property type="entry name" value="Sacchrp_dh_NADP"/>
    <property type="match status" value="1"/>
</dbReference>
<evidence type="ECO:0000313" key="2">
    <source>
        <dbReference type="EMBL" id="MDJ1182882.1"/>
    </source>
</evidence>
<organism evidence="2 3">
    <name type="scientific">Roseofilum casamattae BLCC-M143</name>
    <dbReference type="NCBI Taxonomy" id="3022442"/>
    <lineage>
        <taxon>Bacteria</taxon>
        <taxon>Bacillati</taxon>
        <taxon>Cyanobacteriota</taxon>
        <taxon>Cyanophyceae</taxon>
        <taxon>Desertifilales</taxon>
        <taxon>Desertifilaceae</taxon>
        <taxon>Roseofilum</taxon>
        <taxon>Roseofilum casamattae</taxon>
    </lineage>
</organism>
<name>A0ABT7BUL9_9CYAN</name>